<evidence type="ECO:0000313" key="1">
    <source>
        <dbReference type="EMBL" id="QKU34316.1"/>
    </source>
</evidence>
<dbReference type="KEGG" id="vg:80517628"/>
<proteinExistence type="predicted"/>
<accession>A0A6N1NQZ0</accession>
<protein>
    <submittedName>
        <fullName evidence="1">Uncharacterized protein</fullName>
    </submittedName>
</protein>
<name>A0A6N1NQZ0_9VIRU</name>
<dbReference type="RefSeq" id="YP_010780937.1">
    <property type="nucleotide sequence ID" value="NC_075038.1"/>
</dbReference>
<dbReference type="EMBL" id="MF405918">
    <property type="protein sequence ID" value="QKU34316.1"/>
    <property type="molecule type" value="Genomic_DNA"/>
</dbReference>
<reference evidence="1" key="2">
    <citation type="journal article" date="2018" name="Nat. Commun.">
        <title>Tailed giant Tupanvirus possesses the most complete translational apparatus of the known virosphere.</title>
        <authorList>
            <person name="Abrahao J."/>
            <person name="Silva L."/>
            <person name="Silva L.S."/>
            <person name="Khalil J.Y.B."/>
            <person name="Rodrigues R."/>
            <person name="Arantes T."/>
            <person name="Assis F."/>
            <person name="Boratto P."/>
            <person name="Andrade M."/>
            <person name="Kroon E.G."/>
            <person name="Ribeiro B."/>
            <person name="Bergier I."/>
            <person name="Seligmann H."/>
            <person name="Ghigo E."/>
            <person name="Colson P."/>
            <person name="Levasseur A."/>
            <person name="Kroemer G."/>
            <person name="Raoult D."/>
            <person name="La Scola B."/>
        </authorList>
    </citation>
    <scope>NUCLEOTIDE SEQUENCE [LARGE SCALE GENOMIC DNA]</scope>
    <source>
        <strain evidence="1">Deep ocean</strain>
    </source>
</reference>
<reference evidence="1" key="1">
    <citation type="submission" date="2017-06" db="EMBL/GenBank/DDBJ databases">
        <authorList>
            <person name="Assis F.L."/>
            <person name="Abrahao J.S."/>
            <person name="Silva L."/>
            <person name="Khalil J.B."/>
            <person name="Rodrigues R."/>
            <person name="Silva L.S."/>
            <person name="Boratto P."/>
            <person name="Andrade M."/>
            <person name="Kroon E.G."/>
            <person name="Ribeiro B."/>
            <person name="Bergier I."/>
            <person name="Seligmann H."/>
            <person name="Ghigo E."/>
            <person name="Colson P."/>
            <person name="Levasseur A."/>
            <person name="Raoult D."/>
            <person name="Scola B.L."/>
        </authorList>
    </citation>
    <scope>NUCLEOTIDE SEQUENCE</scope>
    <source>
        <strain evidence="1">Deep ocean</strain>
    </source>
</reference>
<organism evidence="1">
    <name type="scientific">Tupanvirus deep ocean</name>
    <dbReference type="NCBI Taxonomy" id="2126984"/>
    <lineage>
        <taxon>Viruses</taxon>
        <taxon>Varidnaviria</taxon>
        <taxon>Bamfordvirae</taxon>
        <taxon>Nucleocytoviricota</taxon>
        <taxon>Megaviricetes</taxon>
        <taxon>Imitervirales</taxon>
        <taxon>Mimiviridae</taxon>
        <taxon>Megamimivirinae</taxon>
        <taxon>Tupanvirus</taxon>
        <taxon>Tupanvirus altamarinense</taxon>
    </lineage>
</organism>
<sequence length="245" mass="29495">MVMEKTVVLLKTHVWNEDIEKFAAKLYCETYMHGVDFYILMHTENRQSYNSIKNDKIKKITMCFTEKDIKSIYSTGFYSMWLSNHWILMWFFKKFGHLYKYFWSIEYDVRISGDSSKIWKHKSSYDFLYTMGNYRNIKNKYNSYYVGGKLGDLDKFFGYLQLARYSKEALIYLDKCFSEGENGQDELITFSLLNRSGLSGSKRFLHSLIKGTWTWQNHFSEKNKKIFDYYESLNDDHLHIFHPIK</sequence>
<dbReference type="GeneID" id="80517628"/>